<name>A0A6G0YIF9_APHCR</name>
<dbReference type="Proteomes" id="UP000478052">
    <property type="component" value="Unassembled WGS sequence"/>
</dbReference>
<dbReference type="EMBL" id="VUJU01003832">
    <property type="protein sequence ID" value="KAF0756532.1"/>
    <property type="molecule type" value="Genomic_DNA"/>
</dbReference>
<organism evidence="1 2">
    <name type="scientific">Aphis craccivora</name>
    <name type="common">Cowpea aphid</name>
    <dbReference type="NCBI Taxonomy" id="307492"/>
    <lineage>
        <taxon>Eukaryota</taxon>
        <taxon>Metazoa</taxon>
        <taxon>Ecdysozoa</taxon>
        <taxon>Arthropoda</taxon>
        <taxon>Hexapoda</taxon>
        <taxon>Insecta</taxon>
        <taxon>Pterygota</taxon>
        <taxon>Neoptera</taxon>
        <taxon>Paraneoptera</taxon>
        <taxon>Hemiptera</taxon>
        <taxon>Sternorrhyncha</taxon>
        <taxon>Aphidomorpha</taxon>
        <taxon>Aphidoidea</taxon>
        <taxon>Aphididae</taxon>
        <taxon>Aphidini</taxon>
        <taxon>Aphis</taxon>
        <taxon>Aphis</taxon>
    </lineage>
</organism>
<sequence>MKKYKILSPPGPTYWPTSVRKKHDILDIFVTKLPTTNRLKFHNIIAEEINLKISLKFAREIDHAVNYLITLIQSAASKSNTLNTTKNSAHNHPFVSEQVRSLIVEKRRKRTCYQITRLPLHKSAYKVN</sequence>
<evidence type="ECO:0000313" key="2">
    <source>
        <dbReference type="Proteomes" id="UP000478052"/>
    </source>
</evidence>
<gene>
    <name evidence="1" type="ORF">FWK35_00008850</name>
</gene>
<keyword evidence="2" id="KW-1185">Reference proteome</keyword>
<keyword evidence="1" id="KW-0695">RNA-directed DNA polymerase</keyword>
<dbReference type="OrthoDB" id="6629262at2759"/>
<keyword evidence="1" id="KW-0548">Nucleotidyltransferase</keyword>
<comment type="caution">
    <text evidence="1">The sequence shown here is derived from an EMBL/GenBank/DDBJ whole genome shotgun (WGS) entry which is preliminary data.</text>
</comment>
<protein>
    <submittedName>
        <fullName evidence="1">Reverse transcriptase domain-containing protein</fullName>
    </submittedName>
</protein>
<keyword evidence="1" id="KW-0808">Transferase</keyword>
<dbReference type="AlphaFoldDB" id="A0A6G0YIF9"/>
<dbReference type="GO" id="GO:0003964">
    <property type="term" value="F:RNA-directed DNA polymerase activity"/>
    <property type="evidence" value="ECO:0007669"/>
    <property type="project" value="UniProtKB-KW"/>
</dbReference>
<reference evidence="1 2" key="1">
    <citation type="submission" date="2019-08" db="EMBL/GenBank/DDBJ databases">
        <title>Whole genome of Aphis craccivora.</title>
        <authorList>
            <person name="Voronova N.V."/>
            <person name="Shulinski R.S."/>
            <person name="Bandarenka Y.V."/>
            <person name="Zhorov D.G."/>
            <person name="Warner D."/>
        </authorList>
    </citation>
    <scope>NUCLEOTIDE SEQUENCE [LARGE SCALE GENOMIC DNA]</scope>
    <source>
        <strain evidence="1">180601</strain>
        <tissue evidence="1">Whole Body</tissue>
    </source>
</reference>
<proteinExistence type="predicted"/>
<accession>A0A6G0YIF9</accession>
<evidence type="ECO:0000313" key="1">
    <source>
        <dbReference type="EMBL" id="KAF0756532.1"/>
    </source>
</evidence>